<keyword evidence="16 22" id="KW-0472">Membrane</keyword>
<dbReference type="EC" id="2.7.11.1" evidence="3"/>
<dbReference type="Pfam" id="PF08263">
    <property type="entry name" value="LRRNT_2"/>
    <property type="match status" value="1"/>
</dbReference>
<feature type="chain" id="PRO_5032355254" description="non-specific serine/threonine protein kinase" evidence="23">
    <location>
        <begin position="30"/>
        <end position="1091"/>
    </location>
</feature>
<comment type="catalytic activity">
    <reaction evidence="19">
        <text>L-threonyl-[protein] + ATP = O-phospho-L-threonyl-[protein] + ADP + H(+)</text>
        <dbReference type="Rhea" id="RHEA:46608"/>
        <dbReference type="Rhea" id="RHEA-COMP:11060"/>
        <dbReference type="Rhea" id="RHEA-COMP:11605"/>
        <dbReference type="ChEBI" id="CHEBI:15378"/>
        <dbReference type="ChEBI" id="CHEBI:30013"/>
        <dbReference type="ChEBI" id="CHEBI:30616"/>
        <dbReference type="ChEBI" id="CHEBI:61977"/>
        <dbReference type="ChEBI" id="CHEBI:456216"/>
        <dbReference type="EC" id="2.7.11.1"/>
    </reaction>
</comment>
<evidence type="ECO:0000256" key="9">
    <source>
        <dbReference type="ARBA" id="ARBA00022692"/>
    </source>
</evidence>
<dbReference type="InterPro" id="IPR003591">
    <property type="entry name" value="Leu-rich_rpt_typical-subtyp"/>
</dbReference>
<dbReference type="InterPro" id="IPR000719">
    <property type="entry name" value="Prot_kinase_dom"/>
</dbReference>
<dbReference type="SUPFAM" id="SSF52058">
    <property type="entry name" value="L domain-like"/>
    <property type="match status" value="2"/>
</dbReference>
<keyword evidence="9 22" id="KW-0812">Transmembrane</keyword>
<keyword evidence="15 22" id="KW-1133">Transmembrane helix</keyword>
<evidence type="ECO:0000256" key="19">
    <source>
        <dbReference type="ARBA" id="ARBA00047899"/>
    </source>
</evidence>
<evidence type="ECO:0000256" key="4">
    <source>
        <dbReference type="ARBA" id="ARBA00022475"/>
    </source>
</evidence>
<evidence type="ECO:0000256" key="14">
    <source>
        <dbReference type="ARBA" id="ARBA00022840"/>
    </source>
</evidence>
<keyword evidence="8" id="KW-0808">Transferase</keyword>
<keyword evidence="13" id="KW-0418">Kinase</keyword>
<comment type="caution">
    <text evidence="25">The sequence shown here is derived from an EMBL/GenBank/DDBJ whole genome shotgun (WGS) entry which is preliminary data.</text>
</comment>
<dbReference type="PROSITE" id="PS00108">
    <property type="entry name" value="PROTEIN_KINASE_ST"/>
    <property type="match status" value="1"/>
</dbReference>
<dbReference type="GO" id="GO:0005886">
    <property type="term" value="C:plasma membrane"/>
    <property type="evidence" value="ECO:0007669"/>
    <property type="project" value="UniProtKB-SubCell"/>
</dbReference>
<dbReference type="PROSITE" id="PS50011">
    <property type="entry name" value="PROTEIN_KINASE_DOM"/>
    <property type="match status" value="1"/>
</dbReference>
<evidence type="ECO:0000256" key="12">
    <source>
        <dbReference type="ARBA" id="ARBA00022741"/>
    </source>
</evidence>
<keyword evidence="7" id="KW-0433">Leucine-rich repeat</keyword>
<evidence type="ECO:0000256" key="5">
    <source>
        <dbReference type="ARBA" id="ARBA00022527"/>
    </source>
</evidence>
<dbReference type="FunFam" id="3.80.10.10:FF:000095">
    <property type="entry name" value="LRR receptor-like serine/threonine-protein kinase GSO1"/>
    <property type="match status" value="1"/>
</dbReference>
<dbReference type="AlphaFoldDB" id="A0A811Q752"/>
<keyword evidence="17" id="KW-0675">Receptor</keyword>
<keyword evidence="11" id="KW-0677">Repeat</keyword>
<evidence type="ECO:0000259" key="24">
    <source>
        <dbReference type="PROSITE" id="PS50011"/>
    </source>
</evidence>
<dbReference type="InterPro" id="IPR017441">
    <property type="entry name" value="Protein_kinase_ATP_BS"/>
</dbReference>
<dbReference type="GO" id="GO:0005524">
    <property type="term" value="F:ATP binding"/>
    <property type="evidence" value="ECO:0007669"/>
    <property type="project" value="UniProtKB-UniRule"/>
</dbReference>
<dbReference type="Gene3D" id="3.80.10.10">
    <property type="entry name" value="Ribonuclease Inhibitor"/>
    <property type="match status" value="3"/>
</dbReference>
<dbReference type="EMBL" id="CAJGYO010000009">
    <property type="protein sequence ID" value="CAD6253053.1"/>
    <property type="molecule type" value="Genomic_DNA"/>
</dbReference>
<evidence type="ECO:0000256" key="2">
    <source>
        <dbReference type="ARBA" id="ARBA00008684"/>
    </source>
</evidence>
<dbReference type="InterPro" id="IPR011009">
    <property type="entry name" value="Kinase-like_dom_sf"/>
</dbReference>
<dbReference type="Gene3D" id="3.30.200.20">
    <property type="entry name" value="Phosphorylase Kinase, domain 1"/>
    <property type="match status" value="1"/>
</dbReference>
<keyword evidence="6" id="KW-0597">Phosphoprotein</keyword>
<comment type="catalytic activity">
    <reaction evidence="20">
        <text>L-seryl-[protein] + ATP = O-phospho-L-seryl-[protein] + ADP + H(+)</text>
        <dbReference type="Rhea" id="RHEA:17989"/>
        <dbReference type="Rhea" id="RHEA-COMP:9863"/>
        <dbReference type="Rhea" id="RHEA-COMP:11604"/>
        <dbReference type="ChEBI" id="CHEBI:15378"/>
        <dbReference type="ChEBI" id="CHEBI:29999"/>
        <dbReference type="ChEBI" id="CHEBI:30616"/>
        <dbReference type="ChEBI" id="CHEBI:83421"/>
        <dbReference type="ChEBI" id="CHEBI:456216"/>
        <dbReference type="EC" id="2.7.11.1"/>
    </reaction>
</comment>
<dbReference type="SUPFAM" id="SSF56112">
    <property type="entry name" value="Protein kinase-like (PK-like)"/>
    <property type="match status" value="1"/>
</dbReference>
<protein>
    <recommendedName>
        <fullName evidence="3">non-specific serine/threonine protein kinase</fullName>
        <ecNumber evidence="3">2.7.11.1</ecNumber>
    </recommendedName>
</protein>
<evidence type="ECO:0000256" key="18">
    <source>
        <dbReference type="ARBA" id="ARBA00023180"/>
    </source>
</evidence>
<dbReference type="OrthoDB" id="5789657at2759"/>
<feature type="transmembrane region" description="Helical" evidence="22">
    <location>
        <begin position="722"/>
        <end position="747"/>
    </location>
</feature>
<evidence type="ECO:0000256" key="20">
    <source>
        <dbReference type="ARBA" id="ARBA00048679"/>
    </source>
</evidence>
<proteinExistence type="inferred from homology"/>
<organism evidence="25 26">
    <name type="scientific">Miscanthus lutarioriparius</name>
    <dbReference type="NCBI Taxonomy" id="422564"/>
    <lineage>
        <taxon>Eukaryota</taxon>
        <taxon>Viridiplantae</taxon>
        <taxon>Streptophyta</taxon>
        <taxon>Embryophyta</taxon>
        <taxon>Tracheophyta</taxon>
        <taxon>Spermatophyta</taxon>
        <taxon>Magnoliopsida</taxon>
        <taxon>Liliopsida</taxon>
        <taxon>Poales</taxon>
        <taxon>Poaceae</taxon>
        <taxon>PACMAD clade</taxon>
        <taxon>Panicoideae</taxon>
        <taxon>Andropogonodae</taxon>
        <taxon>Andropogoneae</taxon>
        <taxon>Saccharinae</taxon>
        <taxon>Miscanthus</taxon>
    </lineage>
</organism>
<evidence type="ECO:0000313" key="26">
    <source>
        <dbReference type="Proteomes" id="UP000604825"/>
    </source>
</evidence>
<dbReference type="InterPro" id="IPR013210">
    <property type="entry name" value="LRR_N_plant-typ"/>
</dbReference>
<evidence type="ECO:0000256" key="13">
    <source>
        <dbReference type="ARBA" id="ARBA00022777"/>
    </source>
</evidence>
<dbReference type="InterPro" id="IPR032675">
    <property type="entry name" value="LRR_dom_sf"/>
</dbReference>
<dbReference type="SMART" id="SM00220">
    <property type="entry name" value="S_TKc"/>
    <property type="match status" value="1"/>
</dbReference>
<accession>A0A811Q752</accession>
<feature type="domain" description="Protein kinase" evidence="24">
    <location>
        <begin position="779"/>
        <end position="1087"/>
    </location>
</feature>
<dbReference type="Gene3D" id="1.10.510.10">
    <property type="entry name" value="Transferase(Phosphotransferase) domain 1"/>
    <property type="match status" value="1"/>
</dbReference>
<evidence type="ECO:0000256" key="23">
    <source>
        <dbReference type="SAM" id="SignalP"/>
    </source>
</evidence>
<evidence type="ECO:0000256" key="8">
    <source>
        <dbReference type="ARBA" id="ARBA00022679"/>
    </source>
</evidence>
<dbReference type="InterPro" id="IPR051716">
    <property type="entry name" value="Plant_RL_S/T_kinase"/>
</dbReference>
<evidence type="ECO:0000313" key="25">
    <source>
        <dbReference type="EMBL" id="CAD6253053.1"/>
    </source>
</evidence>
<keyword evidence="10 23" id="KW-0732">Signal</keyword>
<keyword evidence="26" id="KW-1185">Reference proteome</keyword>
<name>A0A811Q752_9POAL</name>
<evidence type="ECO:0000256" key="7">
    <source>
        <dbReference type="ARBA" id="ARBA00022614"/>
    </source>
</evidence>
<evidence type="ECO:0000256" key="1">
    <source>
        <dbReference type="ARBA" id="ARBA00004251"/>
    </source>
</evidence>
<dbReference type="GO" id="GO:0004674">
    <property type="term" value="F:protein serine/threonine kinase activity"/>
    <property type="evidence" value="ECO:0007669"/>
    <property type="project" value="UniProtKB-KW"/>
</dbReference>
<dbReference type="PANTHER" id="PTHR48053">
    <property type="entry name" value="LEUCINE RICH REPEAT FAMILY PROTEIN, EXPRESSED"/>
    <property type="match status" value="1"/>
</dbReference>
<dbReference type="Pfam" id="PF00560">
    <property type="entry name" value="LRR_1"/>
    <property type="match status" value="13"/>
</dbReference>
<dbReference type="Pfam" id="PF00069">
    <property type="entry name" value="Pkinase"/>
    <property type="match status" value="1"/>
</dbReference>
<dbReference type="FunFam" id="1.10.510.10:FF:000358">
    <property type="entry name" value="Putative leucine-rich repeat receptor-like serine/threonine-protein kinase"/>
    <property type="match status" value="1"/>
</dbReference>
<dbReference type="FunFam" id="3.80.10.10:FF:000288">
    <property type="entry name" value="LRR receptor-like serine/threonine-protein kinase EFR"/>
    <property type="match status" value="1"/>
</dbReference>
<evidence type="ECO:0000256" key="6">
    <source>
        <dbReference type="ARBA" id="ARBA00022553"/>
    </source>
</evidence>
<evidence type="ECO:0000256" key="22">
    <source>
        <dbReference type="SAM" id="Phobius"/>
    </source>
</evidence>
<dbReference type="Proteomes" id="UP000604825">
    <property type="component" value="Unassembled WGS sequence"/>
</dbReference>
<keyword evidence="12 21" id="KW-0547">Nucleotide-binding</keyword>
<keyword evidence="5" id="KW-0723">Serine/threonine-protein kinase</keyword>
<dbReference type="InterPro" id="IPR008271">
    <property type="entry name" value="Ser/Thr_kinase_AS"/>
</dbReference>
<evidence type="ECO:0000256" key="16">
    <source>
        <dbReference type="ARBA" id="ARBA00023136"/>
    </source>
</evidence>
<keyword evidence="14 21" id="KW-0067">ATP-binding</keyword>
<evidence type="ECO:0000256" key="11">
    <source>
        <dbReference type="ARBA" id="ARBA00022737"/>
    </source>
</evidence>
<feature type="signal peptide" evidence="23">
    <location>
        <begin position="1"/>
        <end position="29"/>
    </location>
</feature>
<sequence length="1091" mass="118756">MAIVGATNKPLLLLVAMVILFACACSVATSTIHNASETDRQALLGLRSQLSDPAGALDSWRDDSLSFCDWRGVFCSTRNAPRVVSLNLSALNITGSLSPSIAHLRFIHRIDISYNQINGCIPPEIGNLTRLSILDLSMNSITGVIPASISFCTRLQVIRLRNNSMEGEIPQTLANLQFLQEIILSNNKLGGSIPSGIGLLLRLQFLFLPSNNLYGSIPEFLGSSSALSMVVVRNNSLTGGIPPMLASCSTLYYLDLMSNKLTGNIPSTLFTSTSLLHIDLSDNGFSGPIPSSSLMYSPLQYISLTRNNFSGVIPATLGNMSSLIILLLAENNLQGSIPEHLARIPRLEHVTTYLGLGENELIGTIPSDIGYTLPNIQTLVMEGNHFGGPPQCLCLTQLDLGANNLETVDWSSLSSTTSSNMLQMIYLDNNNLQGSVPNSIGNLSSNLQQLFLTENNFSGSIPSEIGNLGNLTVLQLEGNRFSGRIPETLGNLGRLFVFSLANNILSGRIPESIGNLESLSELYLQENNLSGSIPPGIKGCKNLVMLNLSHNVLQGSIPPEILSISSLSKGLDLSYNKLTGSISSNIGRLINLGFLDISNNHLCGVIPHTLGDCILLESIHLEVNFFYGSIPLSFSSLRGITMIDLSQNNLSGEIPNFLETFSSLQLLNLSFNNLDGVVPTGGPFSNSSRVFLEGNKMLCTRDPILQLPHCMSTISNRKRTSYIILIAVPLVSAVTILAALFAAIILLKKRFRKKKLVQKSLEGLKKFSYSDIAKATNEFSSDNLVGAGTFGFVYIGIFKFLAHPVAVKVFKLDQLGAPKNFFTECEVLRSTRHRNLIRVISLCSGSDQMGNEFKALILEYMGNGNLEIWLHSNGLSETKRMLLDLGSRIMIAIDIAAALDYLHNWCTPPLVHCDLKPSNVLLDDDMVAHVSDFGLAKFLHDHSSVNLNSSTNIIGPRGSVGYIAPEYGTGCEISTAGDIYSYGVILLEMITGKHPTNDMFKDGLNLHNFVEHAFPHNICEILDSSLIPFHEPASHDNEIENQTLNGIQNCIKRMAQLGLMCSVDSPKDRPAIQDVYTEIIAIKKMFLESQC</sequence>
<feature type="binding site" evidence="21">
    <location>
        <position position="808"/>
    </location>
    <ligand>
        <name>ATP</name>
        <dbReference type="ChEBI" id="CHEBI:30616"/>
    </ligand>
</feature>
<dbReference type="SMART" id="SM00369">
    <property type="entry name" value="LRR_TYP"/>
    <property type="match status" value="6"/>
</dbReference>
<evidence type="ECO:0000256" key="17">
    <source>
        <dbReference type="ARBA" id="ARBA00023170"/>
    </source>
</evidence>
<dbReference type="FunFam" id="3.80.10.10:FF:000275">
    <property type="entry name" value="Leucine-rich repeat receptor-like protein kinase"/>
    <property type="match status" value="1"/>
</dbReference>
<keyword evidence="4" id="KW-1003">Cell membrane</keyword>
<dbReference type="InterPro" id="IPR001611">
    <property type="entry name" value="Leu-rich_rpt"/>
</dbReference>
<comment type="subcellular location">
    <subcellularLocation>
        <location evidence="1">Cell membrane</location>
        <topology evidence="1">Single-pass type I membrane protein</topology>
    </subcellularLocation>
</comment>
<comment type="similarity">
    <text evidence="2">Belongs to the protein kinase superfamily. Ser/Thr protein kinase family.</text>
</comment>
<dbReference type="PANTHER" id="PTHR48053:SF28">
    <property type="entry name" value="PROTEIN KINASE DOMAIN-CONTAINING PROTEIN"/>
    <property type="match status" value="1"/>
</dbReference>
<evidence type="ECO:0000256" key="3">
    <source>
        <dbReference type="ARBA" id="ARBA00012513"/>
    </source>
</evidence>
<gene>
    <name evidence="25" type="ORF">NCGR_LOCUS36696</name>
</gene>
<evidence type="ECO:0000256" key="10">
    <source>
        <dbReference type="ARBA" id="ARBA00022729"/>
    </source>
</evidence>
<dbReference type="PROSITE" id="PS00107">
    <property type="entry name" value="PROTEIN_KINASE_ATP"/>
    <property type="match status" value="1"/>
</dbReference>
<keyword evidence="18" id="KW-0325">Glycoprotein</keyword>
<evidence type="ECO:0000256" key="15">
    <source>
        <dbReference type="ARBA" id="ARBA00022989"/>
    </source>
</evidence>
<reference evidence="25" key="1">
    <citation type="submission" date="2020-10" db="EMBL/GenBank/DDBJ databases">
        <authorList>
            <person name="Han B."/>
            <person name="Lu T."/>
            <person name="Zhao Q."/>
            <person name="Huang X."/>
            <person name="Zhao Y."/>
        </authorList>
    </citation>
    <scope>NUCLEOTIDE SEQUENCE</scope>
</reference>
<evidence type="ECO:0000256" key="21">
    <source>
        <dbReference type="PROSITE-ProRule" id="PRU10141"/>
    </source>
</evidence>